<protein>
    <submittedName>
        <fullName evidence="5">HD domain-containing phosphohydrolase</fullName>
    </submittedName>
</protein>
<dbReference type="InterPro" id="IPR021800">
    <property type="entry name" value="DUF3369"/>
</dbReference>
<dbReference type="InterPro" id="IPR001789">
    <property type="entry name" value="Sig_transdc_resp-reg_receiver"/>
</dbReference>
<dbReference type="InterPro" id="IPR052020">
    <property type="entry name" value="Cyclic_di-GMP/3'3'-cGAMP_PDE"/>
</dbReference>
<dbReference type="InterPro" id="IPR003607">
    <property type="entry name" value="HD/PDEase_dom"/>
</dbReference>
<dbReference type="PROSITE" id="PS51831">
    <property type="entry name" value="HD"/>
    <property type="match status" value="1"/>
</dbReference>
<dbReference type="SUPFAM" id="SSF109604">
    <property type="entry name" value="HD-domain/PDEase-like"/>
    <property type="match status" value="1"/>
</dbReference>
<dbReference type="Pfam" id="PF11849">
    <property type="entry name" value="DUF3369"/>
    <property type="match status" value="1"/>
</dbReference>
<organism evidence="5 6">
    <name type="scientific">Kordiimonas lipolytica</name>
    <dbReference type="NCBI Taxonomy" id="1662421"/>
    <lineage>
        <taxon>Bacteria</taxon>
        <taxon>Pseudomonadati</taxon>
        <taxon>Pseudomonadota</taxon>
        <taxon>Alphaproteobacteria</taxon>
        <taxon>Kordiimonadales</taxon>
        <taxon>Kordiimonadaceae</taxon>
        <taxon>Kordiimonas</taxon>
    </lineage>
</organism>
<dbReference type="PANTHER" id="PTHR45228">
    <property type="entry name" value="CYCLIC DI-GMP PHOSPHODIESTERASE TM_0186-RELATED"/>
    <property type="match status" value="1"/>
</dbReference>
<evidence type="ECO:0000259" key="4">
    <source>
        <dbReference type="PROSITE" id="PS51832"/>
    </source>
</evidence>
<dbReference type="PROSITE" id="PS50110">
    <property type="entry name" value="RESPONSE_REGULATORY"/>
    <property type="match status" value="1"/>
</dbReference>
<dbReference type="InterPro" id="IPR006674">
    <property type="entry name" value="HD_domain"/>
</dbReference>
<feature type="domain" description="HD-GYP" evidence="4">
    <location>
        <begin position="326"/>
        <end position="523"/>
    </location>
</feature>
<sequence length="531" mass="59243">MDDDFLVIEDDDEDLLIEDDDGAAPDTDQSAWKILIVDDEPDVHVATKLALRGFQFDGMPIQFLEATSGAAARKILEEVDDIAIVLLDVVMESDDAGLNLVDFIRNELGNTMVRIVLRTGQPGQAPERDVIVRYDINDYKEKTDLSATKLFTLVYATLRSYRDINIIEASRRGLVRVIDSSAEMFKEQFLDNFANGVLKQVSSLVAGGRDVAFSLEDAAAATHDRKEMTLVAGTGRFAGNVGKSAWEHFPPRVAAAIEEHRERGRGEYGFWVDGSYVGMVVGNSGRASILYLVGEGRPAMIDTHLIQIFVRNVLIAVENLYLRNALLDTQREVVYRLAQAVETRSKETGNHVKRVAELSKLLGIEMGMNEHDAETFRLASPLHDIGKIGIPDAILNKPGKLTAEEFDVMRTHAQLGYDILKHSDRALLQVAASLAYEHHEKWDGSGYPQGLKGTDISLVGRITALADVYDALVSERCYKKPWPEDKVHALLQEEKGKHFQPELIDTFFRKLPEIRDIYTRYQDTPLGTGND</sequence>
<feature type="domain" description="HD" evidence="3">
    <location>
        <begin position="348"/>
        <end position="472"/>
    </location>
</feature>
<dbReference type="SUPFAM" id="SSF52172">
    <property type="entry name" value="CheY-like"/>
    <property type="match status" value="1"/>
</dbReference>
<dbReference type="Pfam" id="PF13487">
    <property type="entry name" value="HD_5"/>
    <property type="match status" value="1"/>
</dbReference>
<accession>A0ABV8U683</accession>
<dbReference type="InterPro" id="IPR011006">
    <property type="entry name" value="CheY-like_superfamily"/>
</dbReference>
<name>A0ABV8U683_9PROT</name>
<dbReference type="Gene3D" id="1.10.3210.10">
    <property type="entry name" value="Hypothetical protein af1432"/>
    <property type="match status" value="1"/>
</dbReference>
<evidence type="ECO:0000259" key="2">
    <source>
        <dbReference type="PROSITE" id="PS50110"/>
    </source>
</evidence>
<feature type="domain" description="Response regulatory" evidence="2">
    <location>
        <begin position="33"/>
        <end position="157"/>
    </location>
</feature>
<reference evidence="6" key="1">
    <citation type="journal article" date="2019" name="Int. J. Syst. Evol. Microbiol.">
        <title>The Global Catalogue of Microorganisms (GCM) 10K type strain sequencing project: providing services to taxonomists for standard genome sequencing and annotation.</title>
        <authorList>
            <consortium name="The Broad Institute Genomics Platform"/>
            <consortium name="The Broad Institute Genome Sequencing Center for Infectious Disease"/>
            <person name="Wu L."/>
            <person name="Ma J."/>
        </authorList>
    </citation>
    <scope>NUCLEOTIDE SEQUENCE [LARGE SCALE GENOMIC DNA]</scope>
    <source>
        <strain evidence="6">CGMCC 1.15304</strain>
    </source>
</reference>
<dbReference type="RefSeq" id="WP_068150701.1">
    <property type="nucleotide sequence ID" value="NZ_JBHSCR010000001.1"/>
</dbReference>
<keyword evidence="6" id="KW-1185">Reference proteome</keyword>
<keyword evidence="1" id="KW-0597">Phosphoprotein</keyword>
<evidence type="ECO:0000259" key="3">
    <source>
        <dbReference type="PROSITE" id="PS51831"/>
    </source>
</evidence>
<dbReference type="PROSITE" id="PS51832">
    <property type="entry name" value="HD_GYP"/>
    <property type="match status" value="1"/>
</dbReference>
<gene>
    <name evidence="5" type="ORF">ACFO5Q_00640</name>
</gene>
<comment type="caution">
    <text evidence="5">The sequence shown here is derived from an EMBL/GenBank/DDBJ whole genome shotgun (WGS) entry which is preliminary data.</text>
</comment>
<dbReference type="PANTHER" id="PTHR45228:SF9">
    <property type="entry name" value="3'3'-CGAMP-SPECIFIC PHOSPHODIESTERASE 2"/>
    <property type="match status" value="1"/>
</dbReference>
<feature type="modified residue" description="4-aspartylphosphate" evidence="1">
    <location>
        <position position="88"/>
    </location>
</feature>
<dbReference type="InterPro" id="IPR037522">
    <property type="entry name" value="HD_GYP_dom"/>
</dbReference>
<dbReference type="SMART" id="SM00471">
    <property type="entry name" value="HDc"/>
    <property type="match status" value="1"/>
</dbReference>
<evidence type="ECO:0000256" key="1">
    <source>
        <dbReference type="PROSITE-ProRule" id="PRU00169"/>
    </source>
</evidence>
<proteinExistence type="predicted"/>
<dbReference type="CDD" id="cd00077">
    <property type="entry name" value="HDc"/>
    <property type="match status" value="1"/>
</dbReference>
<evidence type="ECO:0000313" key="6">
    <source>
        <dbReference type="Proteomes" id="UP001595776"/>
    </source>
</evidence>
<dbReference type="Gene3D" id="3.40.50.2300">
    <property type="match status" value="1"/>
</dbReference>
<evidence type="ECO:0000313" key="5">
    <source>
        <dbReference type="EMBL" id="MFC4346349.1"/>
    </source>
</evidence>
<dbReference type="Proteomes" id="UP001595776">
    <property type="component" value="Unassembled WGS sequence"/>
</dbReference>
<dbReference type="EMBL" id="JBHSCR010000001">
    <property type="protein sequence ID" value="MFC4346349.1"/>
    <property type="molecule type" value="Genomic_DNA"/>
</dbReference>